<dbReference type="SUPFAM" id="SSF52096">
    <property type="entry name" value="ClpP/crotonase"/>
    <property type="match status" value="1"/>
</dbReference>
<organism evidence="3">
    <name type="scientific">hydrocarbon metagenome</name>
    <dbReference type="NCBI Taxonomy" id="938273"/>
    <lineage>
        <taxon>unclassified sequences</taxon>
        <taxon>metagenomes</taxon>
        <taxon>ecological metagenomes</taxon>
    </lineage>
</organism>
<dbReference type="Pfam" id="PF00378">
    <property type="entry name" value="ECH_1"/>
    <property type="match status" value="1"/>
</dbReference>
<dbReference type="Gene3D" id="1.10.12.10">
    <property type="entry name" value="Lyase 2-enoyl-coa Hydratase, Chain A, domain 2"/>
    <property type="match status" value="1"/>
</dbReference>
<dbReference type="EMBL" id="LNQE01001882">
    <property type="protein sequence ID" value="KUG03433.1"/>
    <property type="molecule type" value="Genomic_DNA"/>
</dbReference>
<dbReference type="InterPro" id="IPR001753">
    <property type="entry name" value="Enoyl-CoA_hydra/iso"/>
</dbReference>
<sequence>MSYRDKKYNTMLVTVEDHIATVQFNRPEVLNAINNEVNRERAEIFTALGQDPDVRVVILTGGEKVFSAGGDLPALSKYGIVEAREHADNNYAGQRALAEMPKPTIAAIAGYAMGGGAENVLLCDLRIAADNAKIACSEINVGIFPGGGATHRLVQNLSMCQAKEMLFFGGMIDAQKALEMGLVNKVVPVSELMSTAKEWAQKLAQKPPFTLKMLKAVMHANWGLDTETAMRVEHDAWTAIFGSEDAKEGMRAFIEKRKPEYKGK</sequence>
<comment type="similarity">
    <text evidence="1">Belongs to the enoyl-CoA hydratase/isomerase family.</text>
</comment>
<evidence type="ECO:0000313" key="3">
    <source>
        <dbReference type="EMBL" id="KUG03433.1"/>
    </source>
</evidence>
<comment type="caution">
    <text evidence="3">The sequence shown here is derived from an EMBL/GenBank/DDBJ whole genome shotgun (WGS) entry which is preliminary data.</text>
</comment>
<dbReference type="GO" id="GO:0004300">
    <property type="term" value="F:enoyl-CoA hydratase activity"/>
    <property type="evidence" value="ECO:0007669"/>
    <property type="project" value="UniProtKB-EC"/>
</dbReference>
<proteinExistence type="inferred from homology"/>
<dbReference type="FunFam" id="3.90.226.10:FF:000009">
    <property type="entry name" value="Carnitinyl-CoA dehydratase"/>
    <property type="match status" value="1"/>
</dbReference>
<evidence type="ECO:0000256" key="1">
    <source>
        <dbReference type="ARBA" id="ARBA00005254"/>
    </source>
</evidence>
<dbReference type="EC" id="4.2.1.17" evidence="3"/>
<dbReference type="PROSITE" id="PS00166">
    <property type="entry name" value="ENOYL_COA_HYDRATASE"/>
    <property type="match status" value="1"/>
</dbReference>
<accession>A0A0W8E4M8</accession>
<dbReference type="PANTHER" id="PTHR11941">
    <property type="entry name" value="ENOYL-COA HYDRATASE-RELATED"/>
    <property type="match status" value="1"/>
</dbReference>
<keyword evidence="2 3" id="KW-0456">Lyase</keyword>
<gene>
    <name evidence="3" type="ORF">ASZ90_019221</name>
</gene>
<dbReference type="Gene3D" id="3.90.226.10">
    <property type="entry name" value="2-enoyl-CoA Hydratase, Chain A, domain 1"/>
    <property type="match status" value="1"/>
</dbReference>
<dbReference type="AlphaFoldDB" id="A0A0W8E4M8"/>
<protein>
    <submittedName>
        <fullName evidence="3">Enoyl-coa hydratase</fullName>
        <ecNumber evidence="3">4.2.1.17</ecNumber>
    </submittedName>
</protein>
<dbReference type="GO" id="GO:0006635">
    <property type="term" value="P:fatty acid beta-oxidation"/>
    <property type="evidence" value="ECO:0007669"/>
    <property type="project" value="TreeGrafter"/>
</dbReference>
<name>A0A0W8E4M8_9ZZZZ</name>
<dbReference type="InterPro" id="IPR029045">
    <property type="entry name" value="ClpP/crotonase-like_dom_sf"/>
</dbReference>
<dbReference type="PANTHER" id="PTHR11941:SF54">
    <property type="entry name" value="ENOYL-COA HYDRATASE, MITOCHONDRIAL"/>
    <property type="match status" value="1"/>
</dbReference>
<dbReference type="CDD" id="cd06558">
    <property type="entry name" value="crotonase-like"/>
    <property type="match status" value="1"/>
</dbReference>
<reference evidence="3" key="1">
    <citation type="journal article" date="2015" name="Proc. Natl. Acad. Sci. U.S.A.">
        <title>Networks of energetic and metabolic interactions define dynamics in microbial communities.</title>
        <authorList>
            <person name="Embree M."/>
            <person name="Liu J.K."/>
            <person name="Al-Bassam M.M."/>
            <person name="Zengler K."/>
        </authorList>
    </citation>
    <scope>NUCLEOTIDE SEQUENCE</scope>
</reference>
<dbReference type="InterPro" id="IPR018376">
    <property type="entry name" value="Enoyl-CoA_hyd/isom_CS"/>
</dbReference>
<dbReference type="FunFam" id="1.10.12.10:FF:000001">
    <property type="entry name" value="Probable enoyl-CoA hydratase, mitochondrial"/>
    <property type="match status" value="1"/>
</dbReference>
<evidence type="ECO:0000256" key="2">
    <source>
        <dbReference type="ARBA" id="ARBA00023239"/>
    </source>
</evidence>
<dbReference type="InterPro" id="IPR014748">
    <property type="entry name" value="Enoyl-CoA_hydra_C"/>
</dbReference>